<comment type="caution">
    <text evidence="9">The sequence shown here is derived from an EMBL/GenBank/DDBJ whole genome shotgun (WGS) entry which is preliminary data.</text>
</comment>
<organism evidence="9 10">
    <name type="scientific">Vulcaniibacterium thermophilum</name>
    <dbReference type="NCBI Taxonomy" id="1169913"/>
    <lineage>
        <taxon>Bacteria</taxon>
        <taxon>Pseudomonadati</taxon>
        <taxon>Pseudomonadota</taxon>
        <taxon>Gammaproteobacteria</taxon>
        <taxon>Lysobacterales</taxon>
        <taxon>Lysobacteraceae</taxon>
        <taxon>Vulcaniibacterium</taxon>
    </lineage>
</organism>
<evidence type="ECO:0000256" key="6">
    <source>
        <dbReference type="RuleBase" id="RU003983"/>
    </source>
</evidence>
<evidence type="ECO:0000259" key="8">
    <source>
        <dbReference type="Pfam" id="PF01435"/>
    </source>
</evidence>
<sequence length="387" mass="42720">MKRLLAVLWIALASAGPVCAQALEPLRPGERPTPGSTEAELWYGMDQAEKRIRQSPLIVRDPALNAYVRTVLCRVTGEYCKDLRLYIVDIPVFNASMAPNGVTLVFTGALLRMRDEAELALVLGHEFAHYRARHSLEGWNSAKRTSAFLATFGLVTLGIGAPLAGDLAALAGVGGLFKQSRDNEREADRLGLLAAVAAGYDPQAGVRLWERLRREERADRTHKDRAVFASHPQTEERVADIRTAAAQHPGDGMRNIDAYRGAIRPFLPHWLQGELSRRTYDTTVQALTELRQDAPPESAALCTFHLAEALRRRNKGDDAQKAAALYAEAVALPGPPPEAWREHGLQLRHHGRHAEAARALRRYLDAAPHADDAALMRHYLTQLESAP</sequence>
<dbReference type="GO" id="GO:0004222">
    <property type="term" value="F:metalloendopeptidase activity"/>
    <property type="evidence" value="ECO:0007669"/>
    <property type="project" value="InterPro"/>
</dbReference>
<dbReference type="GO" id="GO:0016020">
    <property type="term" value="C:membrane"/>
    <property type="evidence" value="ECO:0007669"/>
    <property type="project" value="TreeGrafter"/>
</dbReference>
<evidence type="ECO:0000256" key="5">
    <source>
        <dbReference type="ARBA" id="ARBA00023049"/>
    </source>
</evidence>
<dbReference type="OrthoDB" id="9810445at2"/>
<reference evidence="9" key="1">
    <citation type="journal article" date="2014" name="Int. J. Syst. Evol. Microbiol.">
        <title>Complete genome sequence of Corynebacterium casei LMG S-19264T (=DSM 44701T), isolated from a smear-ripened cheese.</title>
        <authorList>
            <consortium name="US DOE Joint Genome Institute (JGI-PGF)"/>
            <person name="Walter F."/>
            <person name="Albersmeier A."/>
            <person name="Kalinowski J."/>
            <person name="Ruckert C."/>
        </authorList>
    </citation>
    <scope>NUCLEOTIDE SEQUENCE</scope>
    <source>
        <strain evidence="9">KCTC 32020</strain>
    </source>
</reference>
<dbReference type="GO" id="GO:0046872">
    <property type="term" value="F:metal ion binding"/>
    <property type="evidence" value="ECO:0007669"/>
    <property type="project" value="UniProtKB-KW"/>
</dbReference>
<evidence type="ECO:0000256" key="2">
    <source>
        <dbReference type="ARBA" id="ARBA00022723"/>
    </source>
</evidence>
<dbReference type="GO" id="GO:0051603">
    <property type="term" value="P:proteolysis involved in protein catabolic process"/>
    <property type="evidence" value="ECO:0007669"/>
    <property type="project" value="TreeGrafter"/>
</dbReference>
<dbReference type="SUPFAM" id="SSF48452">
    <property type="entry name" value="TPR-like"/>
    <property type="match status" value="1"/>
</dbReference>
<keyword evidence="3 6" id="KW-0378">Hydrolase</keyword>
<dbReference type="CDD" id="cd07324">
    <property type="entry name" value="M48C_Oma1-like"/>
    <property type="match status" value="1"/>
</dbReference>
<feature type="signal peptide" evidence="7">
    <location>
        <begin position="1"/>
        <end position="20"/>
    </location>
</feature>
<dbReference type="Pfam" id="PF01435">
    <property type="entry name" value="Peptidase_M48"/>
    <property type="match status" value="1"/>
</dbReference>
<keyword evidence="10" id="KW-1185">Reference proteome</keyword>
<keyword evidence="5 6" id="KW-0482">Metalloprotease</keyword>
<dbReference type="PANTHER" id="PTHR22726">
    <property type="entry name" value="METALLOENDOPEPTIDASE OMA1"/>
    <property type="match status" value="1"/>
</dbReference>
<name>A0A918ZBC3_9GAMM</name>
<keyword evidence="2" id="KW-0479">Metal-binding</keyword>
<dbReference type="AlphaFoldDB" id="A0A918ZBC3"/>
<feature type="domain" description="Peptidase M48" evidence="8">
    <location>
        <begin position="85"/>
        <end position="243"/>
    </location>
</feature>
<evidence type="ECO:0000256" key="1">
    <source>
        <dbReference type="ARBA" id="ARBA00022670"/>
    </source>
</evidence>
<dbReference type="PANTHER" id="PTHR22726:SF1">
    <property type="entry name" value="METALLOENDOPEPTIDASE OMA1, MITOCHONDRIAL"/>
    <property type="match status" value="1"/>
</dbReference>
<evidence type="ECO:0000313" key="10">
    <source>
        <dbReference type="Proteomes" id="UP000636453"/>
    </source>
</evidence>
<evidence type="ECO:0000256" key="4">
    <source>
        <dbReference type="ARBA" id="ARBA00022833"/>
    </source>
</evidence>
<dbReference type="EMBL" id="BNCF01000019">
    <property type="protein sequence ID" value="GHE43115.1"/>
    <property type="molecule type" value="Genomic_DNA"/>
</dbReference>
<comment type="similarity">
    <text evidence="6">Belongs to the peptidase M48 family.</text>
</comment>
<comment type="cofactor">
    <cofactor evidence="6">
        <name>Zn(2+)</name>
        <dbReference type="ChEBI" id="CHEBI:29105"/>
    </cofactor>
    <text evidence="6">Binds 1 zinc ion per subunit.</text>
</comment>
<evidence type="ECO:0000256" key="3">
    <source>
        <dbReference type="ARBA" id="ARBA00022801"/>
    </source>
</evidence>
<dbReference type="Gene3D" id="3.30.2010.10">
    <property type="entry name" value="Metalloproteases ('zincins'), catalytic domain"/>
    <property type="match status" value="1"/>
</dbReference>
<proteinExistence type="inferred from homology"/>
<dbReference type="InterPro" id="IPR001915">
    <property type="entry name" value="Peptidase_M48"/>
</dbReference>
<dbReference type="Proteomes" id="UP000636453">
    <property type="component" value="Unassembled WGS sequence"/>
</dbReference>
<keyword evidence="1 6" id="KW-0645">Protease</keyword>
<dbReference type="RefSeq" id="WP_146472950.1">
    <property type="nucleotide sequence ID" value="NZ_BNCF01000019.1"/>
</dbReference>
<feature type="chain" id="PRO_5037908164" description="Peptidase M48 domain-containing protein" evidence="7">
    <location>
        <begin position="21"/>
        <end position="387"/>
    </location>
</feature>
<accession>A0A918ZBC3</accession>
<evidence type="ECO:0000313" key="9">
    <source>
        <dbReference type="EMBL" id="GHE43115.1"/>
    </source>
</evidence>
<reference evidence="9" key="2">
    <citation type="submission" date="2020-09" db="EMBL/GenBank/DDBJ databases">
        <authorList>
            <person name="Sun Q."/>
            <person name="Kim S."/>
        </authorList>
    </citation>
    <scope>NUCLEOTIDE SEQUENCE</scope>
    <source>
        <strain evidence="9">KCTC 32020</strain>
    </source>
</reference>
<gene>
    <name evidence="9" type="ORF">GCM10007167_26180</name>
</gene>
<keyword evidence="7" id="KW-0732">Signal</keyword>
<evidence type="ECO:0000256" key="7">
    <source>
        <dbReference type="SAM" id="SignalP"/>
    </source>
</evidence>
<dbReference type="InterPro" id="IPR011990">
    <property type="entry name" value="TPR-like_helical_dom_sf"/>
</dbReference>
<protein>
    <recommendedName>
        <fullName evidence="8">Peptidase M48 domain-containing protein</fullName>
    </recommendedName>
</protein>
<dbReference type="Gene3D" id="1.25.40.10">
    <property type="entry name" value="Tetratricopeptide repeat domain"/>
    <property type="match status" value="1"/>
</dbReference>
<keyword evidence="4 6" id="KW-0862">Zinc</keyword>
<dbReference type="InterPro" id="IPR051156">
    <property type="entry name" value="Mito/Outer_Membr_Metalloprot"/>
</dbReference>